<dbReference type="Pfam" id="PF13410">
    <property type="entry name" value="GST_C_2"/>
    <property type="match status" value="1"/>
</dbReference>
<reference evidence="6 7" key="1">
    <citation type="submission" date="2019-07" db="EMBL/GenBank/DDBJ databases">
        <title>Draft genome for Aliikangiella sp. M105.</title>
        <authorList>
            <person name="Wang G."/>
        </authorList>
    </citation>
    <scope>NUCLEOTIDE SEQUENCE [LARGE SCALE GENOMIC DNA]</scope>
    <source>
        <strain evidence="6 7">M105</strain>
    </source>
</reference>
<dbReference type="InterPro" id="IPR004045">
    <property type="entry name" value="Glutathione_S-Trfase_N"/>
</dbReference>
<evidence type="ECO:0000256" key="1">
    <source>
        <dbReference type="ARBA" id="ARBA00012452"/>
    </source>
</evidence>
<evidence type="ECO:0000259" key="5">
    <source>
        <dbReference type="PROSITE" id="PS50405"/>
    </source>
</evidence>
<accession>A0A545UIJ6</accession>
<dbReference type="InterPro" id="IPR036249">
    <property type="entry name" value="Thioredoxin-like_sf"/>
</dbReference>
<evidence type="ECO:0000256" key="2">
    <source>
        <dbReference type="ARBA" id="ARBA00022679"/>
    </source>
</evidence>
<keyword evidence="7" id="KW-1185">Reference proteome</keyword>
<dbReference type="InterPro" id="IPR040079">
    <property type="entry name" value="Glutathione_S-Trfase"/>
</dbReference>
<comment type="catalytic activity">
    <reaction evidence="3">
        <text>RX + glutathione = an S-substituted glutathione + a halide anion + H(+)</text>
        <dbReference type="Rhea" id="RHEA:16437"/>
        <dbReference type="ChEBI" id="CHEBI:15378"/>
        <dbReference type="ChEBI" id="CHEBI:16042"/>
        <dbReference type="ChEBI" id="CHEBI:17792"/>
        <dbReference type="ChEBI" id="CHEBI:57925"/>
        <dbReference type="ChEBI" id="CHEBI:90779"/>
        <dbReference type="EC" id="2.5.1.18"/>
    </reaction>
</comment>
<sequence>MTQPDFHLIAHVLCPYVQRSIITLKEKDIPYTRTDINLAKKPPWFKQKSPLGKVPILLVDEEYTLFESAIICEYLNEITPASLHPVDNLEKAHHRAWIEFGSSILNKISSLYNANEAPHFQRIHTEIQDKFGHIEAELNDGPFFSGEKFHLIDAVYGPIFRYFDVFDTFADLGTFDTLPKCQLWRSTLQQRKSVQQAVSQDYPDLLIKFLIARESYLSKLIKLKKISN</sequence>
<gene>
    <name evidence="6" type="ORF">FLL46_03880</name>
</gene>
<dbReference type="SFLD" id="SFLDG00358">
    <property type="entry name" value="Main_(cytGST)"/>
    <property type="match status" value="1"/>
</dbReference>
<dbReference type="SFLD" id="SFLDS00019">
    <property type="entry name" value="Glutathione_Transferase_(cytos"/>
    <property type="match status" value="1"/>
</dbReference>
<dbReference type="PANTHER" id="PTHR43968">
    <property type="match status" value="1"/>
</dbReference>
<protein>
    <recommendedName>
        <fullName evidence="1">glutathione transferase</fullName>
        <ecNumber evidence="1">2.5.1.18</ecNumber>
    </recommendedName>
</protein>
<dbReference type="InterPro" id="IPR045073">
    <property type="entry name" value="Omega/Tau-like"/>
</dbReference>
<dbReference type="InterPro" id="IPR036282">
    <property type="entry name" value="Glutathione-S-Trfase_C_sf"/>
</dbReference>
<evidence type="ECO:0000313" key="7">
    <source>
        <dbReference type="Proteomes" id="UP000315439"/>
    </source>
</evidence>
<proteinExistence type="predicted"/>
<dbReference type="PANTHER" id="PTHR43968:SF6">
    <property type="entry name" value="GLUTATHIONE S-TRANSFERASE OMEGA"/>
    <property type="match status" value="1"/>
</dbReference>
<feature type="domain" description="GST C-terminal" evidence="5">
    <location>
        <begin position="87"/>
        <end position="205"/>
    </location>
</feature>
<dbReference type="Pfam" id="PF13409">
    <property type="entry name" value="GST_N_2"/>
    <property type="match status" value="1"/>
</dbReference>
<dbReference type="AlphaFoldDB" id="A0A545UIJ6"/>
<dbReference type="SUPFAM" id="SSF47616">
    <property type="entry name" value="GST C-terminal domain-like"/>
    <property type="match status" value="1"/>
</dbReference>
<dbReference type="GO" id="GO:0005737">
    <property type="term" value="C:cytoplasm"/>
    <property type="evidence" value="ECO:0007669"/>
    <property type="project" value="TreeGrafter"/>
</dbReference>
<dbReference type="SFLD" id="SFLDG01152">
    <property type="entry name" value="Main.3:_Omega-_and_Tau-like"/>
    <property type="match status" value="1"/>
</dbReference>
<dbReference type="InterPro" id="IPR010987">
    <property type="entry name" value="Glutathione-S-Trfase_C-like"/>
</dbReference>
<dbReference type="EMBL" id="VIKS01000002">
    <property type="protein sequence ID" value="TQV89280.1"/>
    <property type="molecule type" value="Genomic_DNA"/>
</dbReference>
<dbReference type="SUPFAM" id="SSF52833">
    <property type="entry name" value="Thioredoxin-like"/>
    <property type="match status" value="1"/>
</dbReference>
<evidence type="ECO:0000259" key="4">
    <source>
        <dbReference type="PROSITE" id="PS50404"/>
    </source>
</evidence>
<feature type="domain" description="GST N-terminal" evidence="4">
    <location>
        <begin position="4"/>
        <end position="83"/>
    </location>
</feature>
<dbReference type="GO" id="GO:0004364">
    <property type="term" value="F:glutathione transferase activity"/>
    <property type="evidence" value="ECO:0007669"/>
    <property type="project" value="UniProtKB-EC"/>
</dbReference>
<dbReference type="RefSeq" id="WP_142892130.1">
    <property type="nucleotide sequence ID" value="NZ_ML660161.1"/>
</dbReference>
<comment type="caution">
    <text evidence="6">The sequence shown here is derived from an EMBL/GenBank/DDBJ whole genome shotgun (WGS) entry which is preliminary data.</text>
</comment>
<dbReference type="PROSITE" id="PS50405">
    <property type="entry name" value="GST_CTER"/>
    <property type="match status" value="1"/>
</dbReference>
<dbReference type="InterPro" id="IPR050983">
    <property type="entry name" value="GST_Omega/HSP26"/>
</dbReference>
<dbReference type="EC" id="2.5.1.18" evidence="1"/>
<dbReference type="Gene3D" id="1.20.1050.10">
    <property type="match status" value="1"/>
</dbReference>
<name>A0A545UIJ6_9GAMM</name>
<evidence type="ECO:0000256" key="3">
    <source>
        <dbReference type="ARBA" id="ARBA00047960"/>
    </source>
</evidence>
<dbReference type="Gene3D" id="3.40.30.10">
    <property type="entry name" value="Glutaredoxin"/>
    <property type="match status" value="1"/>
</dbReference>
<evidence type="ECO:0000313" key="6">
    <source>
        <dbReference type="EMBL" id="TQV89280.1"/>
    </source>
</evidence>
<dbReference type="OrthoDB" id="9782992at2"/>
<organism evidence="6 7">
    <name type="scientific">Aliikangiella coralliicola</name>
    <dbReference type="NCBI Taxonomy" id="2592383"/>
    <lineage>
        <taxon>Bacteria</taxon>
        <taxon>Pseudomonadati</taxon>
        <taxon>Pseudomonadota</taxon>
        <taxon>Gammaproteobacteria</taxon>
        <taxon>Oceanospirillales</taxon>
        <taxon>Pleioneaceae</taxon>
        <taxon>Aliikangiella</taxon>
    </lineage>
</organism>
<dbReference type="Proteomes" id="UP000315439">
    <property type="component" value="Unassembled WGS sequence"/>
</dbReference>
<dbReference type="CDD" id="cd00299">
    <property type="entry name" value="GST_C_family"/>
    <property type="match status" value="1"/>
</dbReference>
<dbReference type="PROSITE" id="PS50404">
    <property type="entry name" value="GST_NTER"/>
    <property type="match status" value="1"/>
</dbReference>
<keyword evidence="2 6" id="KW-0808">Transferase</keyword>